<dbReference type="InterPro" id="IPR036514">
    <property type="entry name" value="SGNH_hydro_sf"/>
</dbReference>
<proteinExistence type="predicted"/>
<dbReference type="PANTHER" id="PTHR30383">
    <property type="entry name" value="THIOESTERASE 1/PROTEASE 1/LYSOPHOSPHOLIPASE L1"/>
    <property type="match status" value="1"/>
</dbReference>
<sequence length="190" mass="21496">MRKFAAADAVQPPPQHGVLFVGSSSIRFWDTLATDFPGQPVINRGFGGSEVRDSTWYADRIVVPYAPRLIVFYAGDNDLAAGRSPAQVRDDFVAFVQRVRKDLPDTRIAYISIKPSPSRAQLMPQMAEANRMIRHAASRFPKVDFIDVYSRMLDASGKPRPELFREDQLHMTRAGYEIWRDAVAPELTRK</sequence>
<dbReference type="AlphaFoldDB" id="A0A919F4Z8"/>
<dbReference type="GO" id="GO:0004622">
    <property type="term" value="F:phosphatidylcholine lysophospholipase activity"/>
    <property type="evidence" value="ECO:0007669"/>
    <property type="project" value="TreeGrafter"/>
</dbReference>
<dbReference type="InterPro" id="IPR013830">
    <property type="entry name" value="SGNH_hydro"/>
</dbReference>
<evidence type="ECO:0000313" key="3">
    <source>
        <dbReference type="Proteomes" id="UP000623958"/>
    </source>
</evidence>
<gene>
    <name evidence="2" type="ORF">GCM10009090_03620</name>
</gene>
<dbReference type="EMBL" id="BNBA01000002">
    <property type="protein sequence ID" value="GHH47331.1"/>
    <property type="molecule type" value="Genomic_DNA"/>
</dbReference>
<keyword evidence="3" id="KW-1185">Reference proteome</keyword>
<feature type="domain" description="SGNH hydrolase-type esterase" evidence="1">
    <location>
        <begin position="29"/>
        <end position="178"/>
    </location>
</feature>
<reference evidence="2" key="1">
    <citation type="journal article" date="2014" name="Int. J. Syst. Evol. Microbiol.">
        <title>Complete genome sequence of Corynebacterium casei LMG S-19264T (=DSM 44701T), isolated from a smear-ripened cheese.</title>
        <authorList>
            <consortium name="US DOE Joint Genome Institute (JGI-PGF)"/>
            <person name="Walter F."/>
            <person name="Albersmeier A."/>
            <person name="Kalinowski J."/>
            <person name="Ruckert C."/>
        </authorList>
    </citation>
    <scope>NUCLEOTIDE SEQUENCE</scope>
    <source>
        <strain evidence="2">JCM 13306</strain>
    </source>
</reference>
<accession>A0A919F4Z8</accession>
<reference evidence="2" key="2">
    <citation type="submission" date="2020-09" db="EMBL/GenBank/DDBJ databases">
        <authorList>
            <person name="Sun Q."/>
            <person name="Ohkuma M."/>
        </authorList>
    </citation>
    <scope>NUCLEOTIDE SEQUENCE</scope>
    <source>
        <strain evidence="2">JCM 13306</strain>
    </source>
</reference>
<dbReference type="CDD" id="cd04502">
    <property type="entry name" value="SGNH_hydrolase_like_7"/>
    <property type="match status" value="1"/>
</dbReference>
<comment type="caution">
    <text evidence="2">The sequence shown here is derived from an EMBL/GenBank/DDBJ whole genome shotgun (WGS) entry which is preliminary data.</text>
</comment>
<dbReference type="InterPro" id="IPR051532">
    <property type="entry name" value="Ester_Hydrolysis_Enzymes"/>
</dbReference>
<dbReference type="Pfam" id="PF13472">
    <property type="entry name" value="Lipase_GDSL_2"/>
    <property type="match status" value="1"/>
</dbReference>
<dbReference type="Proteomes" id="UP000623958">
    <property type="component" value="Unassembled WGS sequence"/>
</dbReference>
<evidence type="ECO:0000259" key="1">
    <source>
        <dbReference type="Pfam" id="PF13472"/>
    </source>
</evidence>
<dbReference type="SUPFAM" id="SSF52266">
    <property type="entry name" value="SGNH hydrolase"/>
    <property type="match status" value="1"/>
</dbReference>
<name>A0A919F4Z8_9XANT</name>
<organism evidence="2 3">
    <name type="scientific">Xanthomonas boreopolis</name>
    <dbReference type="NCBI Taxonomy" id="86183"/>
    <lineage>
        <taxon>Bacteria</taxon>
        <taxon>Pseudomonadati</taxon>
        <taxon>Pseudomonadota</taxon>
        <taxon>Gammaproteobacteria</taxon>
        <taxon>Lysobacterales</taxon>
        <taxon>Lysobacteraceae</taxon>
        <taxon>Xanthomonas</taxon>
    </lineage>
</organism>
<protein>
    <recommendedName>
        <fullName evidence="1">SGNH hydrolase-type esterase domain-containing protein</fullName>
    </recommendedName>
</protein>
<dbReference type="Gene3D" id="3.40.50.1110">
    <property type="entry name" value="SGNH hydrolase"/>
    <property type="match status" value="1"/>
</dbReference>
<evidence type="ECO:0000313" key="2">
    <source>
        <dbReference type="EMBL" id="GHH47331.1"/>
    </source>
</evidence>
<dbReference type="PANTHER" id="PTHR30383:SF5">
    <property type="entry name" value="SGNH HYDROLASE-TYPE ESTERASE DOMAIN-CONTAINING PROTEIN"/>
    <property type="match status" value="1"/>
</dbReference>